<dbReference type="GO" id="GO:0005524">
    <property type="term" value="F:ATP binding"/>
    <property type="evidence" value="ECO:0007669"/>
    <property type="project" value="UniProtKB-KW"/>
</dbReference>
<dbReference type="InterPro" id="IPR017932">
    <property type="entry name" value="GATase_2_dom"/>
</dbReference>
<dbReference type="SUPFAM" id="SSF52402">
    <property type="entry name" value="Adenine nucleotide alpha hydrolases-like"/>
    <property type="match status" value="1"/>
</dbReference>
<dbReference type="RefSeq" id="WP_147131553.1">
    <property type="nucleotide sequence ID" value="NZ_BJXA01000019.1"/>
</dbReference>
<dbReference type="EMBL" id="BJXA01000019">
    <property type="protein sequence ID" value="GEM38807.1"/>
    <property type="molecule type" value="Genomic_DNA"/>
</dbReference>
<reference evidence="13 14" key="1">
    <citation type="submission" date="2019-07" db="EMBL/GenBank/DDBJ databases">
        <title>Whole genome shotgun sequence of Nocardia ninae NBRC 108245.</title>
        <authorList>
            <person name="Hosoyama A."/>
            <person name="Uohara A."/>
            <person name="Ohji S."/>
            <person name="Ichikawa N."/>
        </authorList>
    </citation>
    <scope>NUCLEOTIDE SEQUENCE [LARGE SCALE GENOMIC DNA]</scope>
    <source>
        <strain evidence="13 14">NBRC 108245</strain>
    </source>
</reference>
<evidence type="ECO:0000256" key="3">
    <source>
        <dbReference type="ARBA" id="ARBA00012737"/>
    </source>
</evidence>
<feature type="active site" description="For GATase activity" evidence="9">
    <location>
        <position position="2"/>
    </location>
</feature>
<dbReference type="InterPro" id="IPR033738">
    <property type="entry name" value="AsnB_N"/>
</dbReference>
<keyword evidence="4 10" id="KW-0547">Nucleotide-binding</keyword>
<accession>A0A511MFA6</accession>
<dbReference type="CDD" id="cd00712">
    <property type="entry name" value="AsnB"/>
    <property type="match status" value="1"/>
</dbReference>
<gene>
    <name evidence="13" type="primary">asnB</name>
    <name evidence="13" type="ORF">NN4_33260</name>
</gene>
<evidence type="ECO:0000256" key="9">
    <source>
        <dbReference type="PIRSR" id="PIRSR001589-1"/>
    </source>
</evidence>
<keyword evidence="5 10" id="KW-0067">ATP-binding</keyword>
<dbReference type="NCBIfam" id="TIGR01536">
    <property type="entry name" value="asn_synth_AEB"/>
    <property type="match status" value="1"/>
</dbReference>
<feature type="binding site" evidence="10">
    <location>
        <position position="106"/>
    </location>
    <ligand>
        <name>L-glutamine</name>
        <dbReference type="ChEBI" id="CHEBI:58359"/>
    </ligand>
</feature>
<dbReference type="EC" id="6.3.5.4" evidence="3"/>
<dbReference type="InterPro" id="IPR051786">
    <property type="entry name" value="ASN_synthetase/amidase"/>
</dbReference>
<organism evidence="13 14">
    <name type="scientific">Nocardia ninae NBRC 108245</name>
    <dbReference type="NCBI Taxonomy" id="1210091"/>
    <lineage>
        <taxon>Bacteria</taxon>
        <taxon>Bacillati</taxon>
        <taxon>Actinomycetota</taxon>
        <taxon>Actinomycetes</taxon>
        <taxon>Mycobacteriales</taxon>
        <taxon>Nocardiaceae</taxon>
        <taxon>Nocardia</taxon>
    </lineage>
</organism>
<comment type="caution">
    <text evidence="13">The sequence shown here is derived from an EMBL/GenBank/DDBJ whole genome shotgun (WGS) entry which is preliminary data.</text>
</comment>
<dbReference type="GO" id="GO:0005829">
    <property type="term" value="C:cytosol"/>
    <property type="evidence" value="ECO:0007669"/>
    <property type="project" value="TreeGrafter"/>
</dbReference>
<feature type="binding site" evidence="10">
    <location>
        <position position="265"/>
    </location>
    <ligand>
        <name>ATP</name>
        <dbReference type="ChEBI" id="CHEBI:30616"/>
    </ligand>
</feature>
<evidence type="ECO:0000256" key="5">
    <source>
        <dbReference type="ARBA" id="ARBA00022840"/>
    </source>
</evidence>
<dbReference type="AlphaFoldDB" id="A0A511MFA6"/>
<dbReference type="Pfam" id="PF00733">
    <property type="entry name" value="Asn_synthase"/>
    <property type="match status" value="1"/>
</dbReference>
<dbReference type="PANTHER" id="PTHR43284">
    <property type="entry name" value="ASPARAGINE SYNTHETASE (GLUTAMINE-HYDROLYZING)"/>
    <property type="match status" value="1"/>
</dbReference>
<dbReference type="SUPFAM" id="SSF56235">
    <property type="entry name" value="N-terminal nucleophile aminohydrolases (Ntn hydrolases)"/>
    <property type="match status" value="1"/>
</dbReference>
<dbReference type="PROSITE" id="PS51278">
    <property type="entry name" value="GATASE_TYPE_2"/>
    <property type="match status" value="1"/>
</dbReference>
<dbReference type="GO" id="GO:0004066">
    <property type="term" value="F:asparagine synthase (glutamine-hydrolyzing) activity"/>
    <property type="evidence" value="ECO:0007669"/>
    <property type="project" value="UniProtKB-EC"/>
</dbReference>
<dbReference type="InterPro" id="IPR006426">
    <property type="entry name" value="Asn_synth_AEB"/>
</dbReference>
<dbReference type="InterPro" id="IPR001962">
    <property type="entry name" value="Asn_synthase"/>
</dbReference>
<evidence type="ECO:0000256" key="8">
    <source>
        <dbReference type="ARBA" id="ARBA00048741"/>
    </source>
</evidence>
<dbReference type="InterPro" id="IPR029055">
    <property type="entry name" value="Ntn_hydrolases_N"/>
</dbReference>
<evidence type="ECO:0000313" key="14">
    <source>
        <dbReference type="Proteomes" id="UP000321424"/>
    </source>
</evidence>
<feature type="site" description="Important for beta-aspartyl-AMP intermediate formation" evidence="11">
    <location>
        <position position="384"/>
    </location>
</feature>
<dbReference type="PIRSF" id="PIRSF001589">
    <property type="entry name" value="Asn_synthetase_glu-h"/>
    <property type="match status" value="1"/>
</dbReference>
<comment type="similarity">
    <text evidence="2">Belongs to the asparagine synthetase family.</text>
</comment>
<proteinExistence type="inferred from homology"/>
<evidence type="ECO:0000313" key="13">
    <source>
        <dbReference type="EMBL" id="GEM38807.1"/>
    </source>
</evidence>
<feature type="binding site" evidence="10">
    <location>
        <position position="296"/>
    </location>
    <ligand>
        <name>ATP</name>
        <dbReference type="ChEBI" id="CHEBI:30616"/>
    </ligand>
</feature>
<dbReference type="CDD" id="cd01991">
    <property type="entry name" value="Asn_synthase_B_C"/>
    <property type="match status" value="1"/>
</dbReference>
<evidence type="ECO:0000256" key="7">
    <source>
        <dbReference type="ARBA" id="ARBA00022962"/>
    </source>
</evidence>
<evidence type="ECO:0000256" key="2">
    <source>
        <dbReference type="ARBA" id="ARBA00005752"/>
    </source>
</evidence>
<dbReference type="Pfam" id="PF13537">
    <property type="entry name" value="GATase_7"/>
    <property type="match status" value="1"/>
</dbReference>
<keyword evidence="6 9" id="KW-0061">Asparagine biosynthesis</keyword>
<dbReference type="Gene3D" id="3.40.50.620">
    <property type="entry name" value="HUPs"/>
    <property type="match status" value="1"/>
</dbReference>
<evidence type="ECO:0000256" key="4">
    <source>
        <dbReference type="ARBA" id="ARBA00022741"/>
    </source>
</evidence>
<evidence type="ECO:0000256" key="1">
    <source>
        <dbReference type="ARBA" id="ARBA00005187"/>
    </source>
</evidence>
<comment type="catalytic activity">
    <reaction evidence="8">
        <text>L-aspartate + L-glutamine + ATP + H2O = L-asparagine + L-glutamate + AMP + diphosphate + H(+)</text>
        <dbReference type="Rhea" id="RHEA:12228"/>
        <dbReference type="ChEBI" id="CHEBI:15377"/>
        <dbReference type="ChEBI" id="CHEBI:15378"/>
        <dbReference type="ChEBI" id="CHEBI:29985"/>
        <dbReference type="ChEBI" id="CHEBI:29991"/>
        <dbReference type="ChEBI" id="CHEBI:30616"/>
        <dbReference type="ChEBI" id="CHEBI:33019"/>
        <dbReference type="ChEBI" id="CHEBI:58048"/>
        <dbReference type="ChEBI" id="CHEBI:58359"/>
        <dbReference type="ChEBI" id="CHEBI:456215"/>
        <dbReference type="EC" id="6.3.5.4"/>
    </reaction>
</comment>
<keyword evidence="14" id="KW-1185">Reference proteome</keyword>
<feature type="domain" description="Glutamine amidotransferase type-2" evidence="12">
    <location>
        <begin position="2"/>
        <end position="218"/>
    </location>
</feature>
<dbReference type="Gene3D" id="3.60.20.10">
    <property type="entry name" value="Glutamine Phosphoribosylpyrophosphate, subunit 1, domain 1"/>
    <property type="match status" value="1"/>
</dbReference>
<name>A0A511MFA6_9NOCA</name>
<keyword evidence="9" id="KW-0028">Amino-acid biosynthesis</keyword>
<dbReference type="GO" id="GO:0006529">
    <property type="term" value="P:asparagine biosynthetic process"/>
    <property type="evidence" value="ECO:0007669"/>
    <property type="project" value="UniProtKB-KW"/>
</dbReference>
<protein>
    <recommendedName>
        <fullName evidence="3">asparagine synthase (glutamine-hydrolyzing)</fullName>
        <ecNumber evidence="3">6.3.5.4</ecNumber>
    </recommendedName>
</protein>
<dbReference type="PANTHER" id="PTHR43284:SF1">
    <property type="entry name" value="ASPARAGINE SYNTHETASE"/>
    <property type="match status" value="1"/>
</dbReference>
<evidence type="ECO:0000256" key="10">
    <source>
        <dbReference type="PIRSR" id="PIRSR001589-2"/>
    </source>
</evidence>
<dbReference type="Proteomes" id="UP000321424">
    <property type="component" value="Unassembled WGS sequence"/>
</dbReference>
<keyword evidence="7 9" id="KW-0315">Glutamine amidotransferase</keyword>
<feature type="binding site" evidence="10">
    <location>
        <begin position="382"/>
        <end position="383"/>
    </location>
    <ligand>
        <name>ATP</name>
        <dbReference type="ChEBI" id="CHEBI:30616"/>
    </ligand>
</feature>
<comment type="pathway">
    <text evidence="1">Amino-acid biosynthesis; L-asparagine biosynthesis; L-asparagine from L-aspartate (L-Gln route): step 1/1.</text>
</comment>
<evidence type="ECO:0000259" key="12">
    <source>
        <dbReference type="PROSITE" id="PS51278"/>
    </source>
</evidence>
<evidence type="ECO:0000256" key="6">
    <source>
        <dbReference type="ARBA" id="ARBA00022888"/>
    </source>
</evidence>
<dbReference type="OrthoDB" id="9763290at2"/>
<evidence type="ECO:0000256" key="11">
    <source>
        <dbReference type="PIRSR" id="PIRSR001589-3"/>
    </source>
</evidence>
<sequence>MCGIVGWVDFDRDLRTQTHIAQRMTDTMALRGPDDEGLWVREHVALGHRRLAVIDIAGGRQPMRTPETTHDGEPFLVISYSGEVYNFAELREELRGLGHWFATRSDTEVVQRAYLQWGTDFTHRLNGMFAFAIWDSRVDELILVRDRLGIKPLYYYPLPDGVLFGSEPKAILANPAARAEMDADGLRDALAVARVPGRTPLRNLFELRPGHILRVRRGQLREERYWQLETRPHTDDLDTTVGHVRELLEDIVTKQMVSDVPLCTLLSGGLDSSVLTALAQRTASAHGEGRVRSYSVDFVGHTENFQPELLREAPDTPFALELARHVGTDHREILLDTATLVEPTVRDAVLRAWDLPYGIGDQDPSIYQLFRGVREASTVALSGEGADEIFGGYLWFPAEQPTFPWHTPSPVPAAKLGAAFLDRDLAAAIDLDTYVKDQYADAVRQVVHLPDADALERRTRISSHLHLTRFLAMMLDRKDRMSMATGLEVRVPFCDHRLVEYVYNAPWSLKTFDGREKSLLRAATKDLLPHSISQRKKAPYPTTQDIGYDVAINQELGKIMAEPASPILPLLDAEVVRTHLDKPITEPYSMIARSAYTEPPVRLNAWLALHQVNLVGINT</sequence>
<dbReference type="InterPro" id="IPR014729">
    <property type="entry name" value="Rossmann-like_a/b/a_fold"/>
</dbReference>